<sequence>MQARLACFSGSIGDPVMILGASAHVAAASRAPGSCPRITLISRSPRMLRTRIAGAFSRH</sequence>
<gene>
    <name evidence="1" type="ORF">G3574_14755</name>
</gene>
<proteinExistence type="predicted"/>
<dbReference type="EMBL" id="JAAIVB010000048">
    <property type="protein sequence ID" value="NEX62347.1"/>
    <property type="molecule type" value="Genomic_DNA"/>
</dbReference>
<keyword evidence="2" id="KW-1185">Reference proteome</keyword>
<reference evidence="1 2" key="1">
    <citation type="submission" date="2020-02" db="EMBL/GenBank/DDBJ databases">
        <authorList>
            <person name="Kim M.K."/>
        </authorList>
    </citation>
    <scope>NUCLEOTIDE SEQUENCE [LARGE SCALE GENOMIC DNA]</scope>
    <source>
        <strain evidence="1 2">17J57-3</strain>
    </source>
</reference>
<dbReference type="AlphaFoldDB" id="A0A6B3SNN8"/>
<evidence type="ECO:0000313" key="2">
    <source>
        <dbReference type="Proteomes" id="UP000482155"/>
    </source>
</evidence>
<name>A0A6B3SNN8_9BURK</name>
<comment type="caution">
    <text evidence="1">The sequence shown here is derived from an EMBL/GenBank/DDBJ whole genome shotgun (WGS) entry which is preliminary data.</text>
</comment>
<dbReference type="Proteomes" id="UP000482155">
    <property type="component" value="Unassembled WGS sequence"/>
</dbReference>
<evidence type="ECO:0000313" key="1">
    <source>
        <dbReference type="EMBL" id="NEX62347.1"/>
    </source>
</evidence>
<protein>
    <submittedName>
        <fullName evidence="1">Uncharacterized protein</fullName>
    </submittedName>
</protein>
<dbReference type="RefSeq" id="WP_163964477.1">
    <property type="nucleotide sequence ID" value="NZ_JAAIVB010000048.1"/>
</dbReference>
<organism evidence="1 2">
    <name type="scientific">Noviherbaspirillum galbum</name>
    <dbReference type="NCBI Taxonomy" id="2709383"/>
    <lineage>
        <taxon>Bacteria</taxon>
        <taxon>Pseudomonadati</taxon>
        <taxon>Pseudomonadota</taxon>
        <taxon>Betaproteobacteria</taxon>
        <taxon>Burkholderiales</taxon>
        <taxon>Oxalobacteraceae</taxon>
        <taxon>Noviherbaspirillum</taxon>
    </lineage>
</organism>
<accession>A0A6B3SNN8</accession>